<organism evidence="4 5">
    <name type="scientific">Arboricoccus pini</name>
    <dbReference type="NCBI Taxonomy" id="1963835"/>
    <lineage>
        <taxon>Bacteria</taxon>
        <taxon>Pseudomonadati</taxon>
        <taxon>Pseudomonadota</taxon>
        <taxon>Alphaproteobacteria</taxon>
        <taxon>Geminicoccales</taxon>
        <taxon>Geminicoccaceae</taxon>
        <taxon>Arboricoccus</taxon>
    </lineage>
</organism>
<dbReference type="PROSITE" id="PS00671">
    <property type="entry name" value="D_2_HYDROXYACID_DH_3"/>
    <property type="match status" value="1"/>
</dbReference>
<dbReference type="AlphaFoldDB" id="A0A212QRZ6"/>
<dbReference type="Gene3D" id="3.40.50.720">
    <property type="entry name" value="NAD(P)-binding Rossmann-like Domain"/>
    <property type="match status" value="2"/>
</dbReference>
<dbReference type="CDD" id="cd12164">
    <property type="entry name" value="GDH_like_2"/>
    <property type="match status" value="1"/>
</dbReference>
<gene>
    <name evidence="4" type="ORF">SAMN07250955_10385</name>
</gene>
<dbReference type="OrthoDB" id="9787219at2"/>
<keyword evidence="2" id="KW-0520">NAD</keyword>
<dbReference type="SUPFAM" id="SSF51735">
    <property type="entry name" value="NAD(P)-binding Rossmann-fold domains"/>
    <property type="match status" value="1"/>
</dbReference>
<dbReference type="PANTHER" id="PTHR43333">
    <property type="entry name" value="2-HACID_DH_C DOMAIN-CONTAINING PROTEIN"/>
    <property type="match status" value="1"/>
</dbReference>
<name>A0A212QRZ6_9PROT</name>
<dbReference type="PANTHER" id="PTHR43333:SF1">
    <property type="entry name" value="D-ISOMER SPECIFIC 2-HYDROXYACID DEHYDROGENASE NAD-BINDING DOMAIN-CONTAINING PROTEIN"/>
    <property type="match status" value="1"/>
</dbReference>
<keyword evidence="4" id="KW-0670">Pyruvate</keyword>
<evidence type="ECO:0000313" key="4">
    <source>
        <dbReference type="EMBL" id="SNB62294.1"/>
    </source>
</evidence>
<keyword evidence="5" id="KW-1185">Reference proteome</keyword>
<evidence type="ECO:0000256" key="1">
    <source>
        <dbReference type="ARBA" id="ARBA00023002"/>
    </source>
</evidence>
<dbReference type="InterPro" id="IPR036291">
    <property type="entry name" value="NAD(P)-bd_dom_sf"/>
</dbReference>
<dbReference type="GO" id="GO:0016616">
    <property type="term" value="F:oxidoreductase activity, acting on the CH-OH group of donors, NAD or NADP as acceptor"/>
    <property type="evidence" value="ECO:0007669"/>
    <property type="project" value="UniProtKB-ARBA"/>
</dbReference>
<evidence type="ECO:0000313" key="5">
    <source>
        <dbReference type="Proteomes" id="UP000197065"/>
    </source>
</evidence>
<dbReference type="InterPro" id="IPR006140">
    <property type="entry name" value="D-isomer_DH_NAD-bd"/>
</dbReference>
<reference evidence="4 5" key="1">
    <citation type="submission" date="2017-06" db="EMBL/GenBank/DDBJ databases">
        <authorList>
            <person name="Kim H.J."/>
            <person name="Triplett B.A."/>
        </authorList>
    </citation>
    <scope>NUCLEOTIDE SEQUENCE [LARGE SCALE GENOMIC DNA]</scope>
    <source>
        <strain evidence="4 5">B29T1</strain>
    </source>
</reference>
<evidence type="ECO:0000256" key="2">
    <source>
        <dbReference type="ARBA" id="ARBA00023027"/>
    </source>
</evidence>
<dbReference type="InterPro" id="IPR029753">
    <property type="entry name" value="D-isomer_DH_CS"/>
</dbReference>
<protein>
    <submittedName>
        <fullName evidence="4">Glyoxylate/hydroxypyruvate reductase A</fullName>
    </submittedName>
</protein>
<dbReference type="RefSeq" id="WP_133063842.1">
    <property type="nucleotide sequence ID" value="NZ_FYEH01000003.1"/>
</dbReference>
<dbReference type="Pfam" id="PF02826">
    <property type="entry name" value="2-Hacid_dh_C"/>
    <property type="match status" value="1"/>
</dbReference>
<dbReference type="EMBL" id="FYEH01000003">
    <property type="protein sequence ID" value="SNB62294.1"/>
    <property type="molecule type" value="Genomic_DNA"/>
</dbReference>
<dbReference type="SUPFAM" id="SSF52283">
    <property type="entry name" value="Formate/glycerate dehydrogenase catalytic domain-like"/>
    <property type="match status" value="1"/>
</dbReference>
<sequence>MALLFFSEGDDPVMWREALLKHAPDLDFREVDTMGDAAEIETALVWRPPAGLLAKLPNLKAIFSLAAGVDALLADTSLPPVPICRMVDPSLTTTMTEYVLLGTLRYLREFDIFEALAKEGKWEWRMPPAPHERKVGMMGLGVLGTDAALALQRHGFEVSAWSRTPKSLAGIVCHSGADGLDPFLADLDILVCLLPLTAETRGILDAELFAKLKPGCRLINVARGPHLVDDDLLAALEKGQIAHATLDVFHKEPLPADHPFWRHPKITVTPHIASNGRPETAAKTVVENMERLARGEPLANVVDFDRGY</sequence>
<dbReference type="GO" id="GO:0051287">
    <property type="term" value="F:NAD binding"/>
    <property type="evidence" value="ECO:0007669"/>
    <property type="project" value="InterPro"/>
</dbReference>
<feature type="domain" description="D-isomer specific 2-hydroxyacid dehydrogenase NAD-binding" evidence="3">
    <location>
        <begin position="104"/>
        <end position="273"/>
    </location>
</feature>
<keyword evidence="1" id="KW-0560">Oxidoreductase</keyword>
<dbReference type="Proteomes" id="UP000197065">
    <property type="component" value="Unassembled WGS sequence"/>
</dbReference>
<proteinExistence type="predicted"/>
<evidence type="ECO:0000259" key="3">
    <source>
        <dbReference type="Pfam" id="PF02826"/>
    </source>
</evidence>
<accession>A0A212QRZ6</accession>